<name>A0A9P8BQW7_9FUNG</name>
<feature type="region of interest" description="Disordered" evidence="1">
    <location>
        <begin position="199"/>
        <end position="252"/>
    </location>
</feature>
<proteinExistence type="predicted"/>
<protein>
    <submittedName>
        <fullName evidence="2">Uncharacterized protein</fullName>
    </submittedName>
</protein>
<comment type="caution">
    <text evidence="2">The sequence shown here is derived from an EMBL/GenBank/DDBJ whole genome shotgun (WGS) entry which is preliminary data.</text>
</comment>
<gene>
    <name evidence="2" type="ORF">KI688_003116</name>
</gene>
<evidence type="ECO:0000313" key="2">
    <source>
        <dbReference type="EMBL" id="KAG9064855.1"/>
    </source>
</evidence>
<accession>A0A9P8BQW7</accession>
<evidence type="ECO:0000313" key="3">
    <source>
        <dbReference type="Proteomes" id="UP000707451"/>
    </source>
</evidence>
<evidence type="ECO:0000256" key="1">
    <source>
        <dbReference type="SAM" id="MobiDB-lite"/>
    </source>
</evidence>
<dbReference type="Proteomes" id="UP000707451">
    <property type="component" value="Unassembled WGS sequence"/>
</dbReference>
<dbReference type="AlphaFoldDB" id="A0A9P8BQW7"/>
<sequence>MVDDLNPWSSQDLVGDDLTASLSELAPLDFSNIHFQDDLFTVDKTEIAEAHEGDTTITDKAGGTEEQVIRAEGDTMDTGSETTDIKEIATETDDIEVDLSPAKRHKKDSKQYGAVCLVSRDDGPTLCRSLLPLSDLDKINETLHKLGLETERHTHNIDIFNTLLNIHSWIVKVSQQFYKLGLDTSLPILPFLSNLTASSNEETATDITPPTLAGRNRPPLTLADLESPEGYQDSPINLNSKHDQKHAARPEQLSRRIDRHTQGQHQQEPKLHDMWAQHVGFPVFGAQVAPSEHEQWTQRLYPREACDGGLAHRDQDQPC</sequence>
<organism evidence="2 3">
    <name type="scientific">Linnemannia hyalina</name>
    <dbReference type="NCBI Taxonomy" id="64524"/>
    <lineage>
        <taxon>Eukaryota</taxon>
        <taxon>Fungi</taxon>
        <taxon>Fungi incertae sedis</taxon>
        <taxon>Mucoromycota</taxon>
        <taxon>Mortierellomycotina</taxon>
        <taxon>Mortierellomycetes</taxon>
        <taxon>Mortierellales</taxon>
        <taxon>Mortierellaceae</taxon>
        <taxon>Linnemannia</taxon>
    </lineage>
</organism>
<keyword evidence="3" id="KW-1185">Reference proteome</keyword>
<feature type="compositionally biased region" description="Polar residues" evidence="1">
    <location>
        <begin position="199"/>
        <end position="208"/>
    </location>
</feature>
<reference evidence="2" key="1">
    <citation type="submission" date="2021-06" db="EMBL/GenBank/DDBJ databases">
        <title>Genome Sequence of Mortierella hyaline Strain SCG-10, a Cold-Adapted, Nitrate-Reducing Fungus Isolated from Soil in Minnesota, USA.</title>
        <authorList>
            <person name="Aldossari N."/>
        </authorList>
    </citation>
    <scope>NUCLEOTIDE SEQUENCE</scope>
    <source>
        <strain evidence="2">SCG-10</strain>
    </source>
</reference>
<dbReference type="EMBL" id="JAHRHY010000013">
    <property type="protein sequence ID" value="KAG9064855.1"/>
    <property type="molecule type" value="Genomic_DNA"/>
</dbReference>
<dbReference type="OrthoDB" id="2480360at2759"/>
<feature type="compositionally biased region" description="Basic and acidic residues" evidence="1">
    <location>
        <begin position="240"/>
        <end position="252"/>
    </location>
</feature>